<proteinExistence type="predicted"/>
<gene>
    <name evidence="1" type="ORF">SMGD1_1396</name>
</gene>
<evidence type="ECO:0000313" key="1">
    <source>
        <dbReference type="EMBL" id="EHP29920.1"/>
    </source>
</evidence>
<dbReference type="HOGENOM" id="CLU_2071951_0_0_7"/>
<dbReference type="PATRIC" id="fig|929558.5.peg.1387"/>
<dbReference type="eggNOG" id="ENOG5031ANX">
    <property type="taxonomic scope" value="Bacteria"/>
</dbReference>
<organism evidence="1 2">
    <name type="scientific">Sulfurimonas gotlandica (strain DSM 19862 / JCM 16533 / GD1)</name>
    <dbReference type="NCBI Taxonomy" id="929558"/>
    <lineage>
        <taxon>Bacteria</taxon>
        <taxon>Pseudomonadati</taxon>
        <taxon>Campylobacterota</taxon>
        <taxon>Epsilonproteobacteria</taxon>
        <taxon>Campylobacterales</taxon>
        <taxon>Sulfurimonadaceae</taxon>
        <taxon>Sulfurimonas</taxon>
    </lineage>
</organism>
<reference evidence="1 2" key="1">
    <citation type="journal article" date="2012" name="Proc. Natl. Acad. Sci. U.S.A.">
        <title>Genome and physiology of a model Epsilonproteobacterium responsible for sulfide detoxification in marine oxygen depletion zones.</title>
        <authorList>
            <person name="Grote J."/>
            <person name="Schott T."/>
            <person name="Bruckner C.G."/>
            <person name="Glockner F.O."/>
            <person name="Jost G."/>
            <person name="Teeling H."/>
            <person name="Labrenz M."/>
            <person name="Jurgens K."/>
        </authorList>
    </citation>
    <scope>NUCLEOTIDE SEQUENCE [LARGE SCALE GENOMIC DNA]</scope>
    <source>
        <strain evidence="1 2">GD1</strain>
    </source>
</reference>
<dbReference type="RefSeq" id="WP_008341006.1">
    <property type="nucleotide sequence ID" value="NZ_AFRZ01000001.1"/>
</dbReference>
<dbReference type="STRING" id="929558.SMGD1_1396"/>
<name>H1FSJ2_SULGG</name>
<keyword evidence="2" id="KW-1185">Reference proteome</keyword>
<dbReference type="AlphaFoldDB" id="H1FSJ2"/>
<sequence>MHNRSRAVKELNLPHQAPVRFAKYIISKDETSALVRAEFESLPTLSMLVEAAAQSSAAFSDGEGKMGFLVTLKNVKLIKKAESLEYDIRVTYQHALDALTYFSFEASHSKKLIASGVFVIALQ</sequence>
<accession>H1FSJ2</accession>
<dbReference type="EMBL" id="AFRZ01000001">
    <property type="protein sequence ID" value="EHP29920.1"/>
    <property type="molecule type" value="Genomic_DNA"/>
</dbReference>
<dbReference type="OrthoDB" id="5344739at2"/>
<evidence type="ECO:0000313" key="2">
    <source>
        <dbReference type="Proteomes" id="UP000006431"/>
    </source>
</evidence>
<dbReference type="Proteomes" id="UP000006431">
    <property type="component" value="Unassembled WGS sequence"/>
</dbReference>
<comment type="caution">
    <text evidence="1">The sequence shown here is derived from an EMBL/GenBank/DDBJ whole genome shotgun (WGS) entry which is preliminary data.</text>
</comment>
<protein>
    <submittedName>
        <fullName evidence="1">Uncharacterized protein</fullName>
    </submittedName>
</protein>